<dbReference type="PANTHER" id="PTHR40980">
    <property type="entry name" value="PLUG DOMAIN-CONTAINING PROTEIN"/>
    <property type="match status" value="1"/>
</dbReference>
<dbReference type="InterPro" id="IPR036942">
    <property type="entry name" value="Beta-barrel_TonB_sf"/>
</dbReference>
<dbReference type="InterPro" id="IPR041700">
    <property type="entry name" value="OMP_b-brl_3"/>
</dbReference>
<keyword evidence="6" id="KW-0675">Receptor</keyword>
<reference evidence="6 7" key="1">
    <citation type="submission" date="2019-08" db="EMBL/GenBank/DDBJ databases">
        <title>Seonamhaeicola sediminis sp. nov., isolated from marine sediment.</title>
        <authorList>
            <person name="Cao W.R."/>
        </authorList>
    </citation>
    <scope>NUCLEOTIDE SEQUENCE [LARGE SCALE GENOMIC DNA]</scope>
    <source>
        <strain evidence="6 7">1505</strain>
    </source>
</reference>
<proteinExistence type="predicted"/>
<dbReference type="PANTHER" id="PTHR40980:SF4">
    <property type="entry name" value="TONB-DEPENDENT RECEPTOR-LIKE BETA-BARREL DOMAIN-CONTAINING PROTEIN"/>
    <property type="match status" value="1"/>
</dbReference>
<dbReference type="Gene3D" id="2.60.40.1120">
    <property type="entry name" value="Carboxypeptidase-like, regulatory domain"/>
    <property type="match status" value="1"/>
</dbReference>
<name>A0A5C7GHF9_9FLAO</name>
<dbReference type="Pfam" id="PF07715">
    <property type="entry name" value="Plug"/>
    <property type="match status" value="1"/>
</dbReference>
<dbReference type="InterPro" id="IPR012910">
    <property type="entry name" value="Plug_dom"/>
</dbReference>
<comment type="caution">
    <text evidence="6">The sequence shown here is derived from an EMBL/GenBank/DDBJ whole genome shotgun (WGS) entry which is preliminary data.</text>
</comment>
<evidence type="ECO:0000256" key="1">
    <source>
        <dbReference type="ARBA" id="ARBA00004442"/>
    </source>
</evidence>
<dbReference type="InterPro" id="IPR008969">
    <property type="entry name" value="CarboxyPept-like_regulatory"/>
</dbReference>
<gene>
    <name evidence="6" type="ORF">FUA22_09170</name>
</gene>
<evidence type="ECO:0000259" key="4">
    <source>
        <dbReference type="Pfam" id="PF07715"/>
    </source>
</evidence>
<keyword evidence="2" id="KW-0472">Membrane</keyword>
<evidence type="ECO:0000256" key="2">
    <source>
        <dbReference type="ARBA" id="ARBA00023136"/>
    </source>
</evidence>
<feature type="domain" description="Outer membrane protein beta-barrel" evidence="5">
    <location>
        <begin position="444"/>
        <end position="860"/>
    </location>
</feature>
<dbReference type="InterPro" id="IPR037066">
    <property type="entry name" value="Plug_dom_sf"/>
</dbReference>
<dbReference type="Proteomes" id="UP000321080">
    <property type="component" value="Unassembled WGS sequence"/>
</dbReference>
<dbReference type="Gene3D" id="2.170.130.10">
    <property type="entry name" value="TonB-dependent receptor, plug domain"/>
    <property type="match status" value="1"/>
</dbReference>
<evidence type="ECO:0000313" key="7">
    <source>
        <dbReference type="Proteomes" id="UP000321080"/>
    </source>
</evidence>
<keyword evidence="3" id="KW-0998">Cell outer membrane</keyword>
<dbReference type="Pfam" id="PF13620">
    <property type="entry name" value="CarboxypepD_reg"/>
    <property type="match status" value="1"/>
</dbReference>
<sequence>MTYICAQITTELYDKFYKIIHKMNNKFSVLLLLFLFTALAFAQKGSIQGTIVDSDSNDAIPFATIVVLKSNTTETVSGAISSDNGQFNVENMAYGSYTVQISFIGYQTNTIENIILTNSSPNANLGTVALKPQLESLDAVTVKAQTKTSTTKIDRKVYNASDFATAKGGNAADVLNKLPSITVDPSGNVSVRGTTDFMVYLNGKPTNIKPSVLLGQIQSNNISKIDVITVPTARYDAQGKGGIINITTKKNLNQGLSVSVNGLLGGAPWANLTDEYSGHDLKDDRYGGGFNITYSEKNFTLYGGFNYNMKNVNGKRSGEARVFVNESEGDFFHMNAKNGERPEWYENYTANAGIDIDLSDSKKLSFSYFYGNRNEGRAAYYVYNTFYADADQSNKDLGTEQFMYNPNVDDRYGEYSTFNVDYSVALANDASFKMAAAYETSKLSRELNNKNYFYNTRADVDNDIDNNYANAIQADDYSLSDNTPLKGLRFNADYEIQIDEFSTFGTGAQVQYTNIDGSFNFNNTLVTKDLNNTIDLTRTVYAAYADYSATRGKLSYILGLRAEYGDQTLENGNTDYVPIFGSDLEETYVQKKFDLFPSAHFSYEISNKDKLTLAGSRRINRASVTKLAPFLYRRHFEVYVVGDPELEAEYLNNAEITYETSTGKSTFSLTGFYRGTDNTVFRVNTVTTANENPELNAILGEDVLIRSYTNAGNSTSLGAELNMNVVPSSWVKLFVGGSLYNYQIKGEVFGYDVDQNSTNWSLKGNANFTISDKLKFNYDFSRISNTVTSQGQNDAFSVSNIALSYQPSDAWDISLRGLDIFAQNDQGLDTNAFNASNQQIFYQETLYERNGPIFELGITYSLNMNGKKKKAKDFQGNKHFK</sequence>
<dbReference type="OrthoDB" id="606851at2"/>
<dbReference type="Gene3D" id="2.40.170.20">
    <property type="entry name" value="TonB-dependent receptor, beta-barrel domain"/>
    <property type="match status" value="1"/>
</dbReference>
<keyword evidence="7" id="KW-1185">Reference proteome</keyword>
<evidence type="ECO:0000313" key="6">
    <source>
        <dbReference type="EMBL" id="TXG36741.1"/>
    </source>
</evidence>
<evidence type="ECO:0000259" key="5">
    <source>
        <dbReference type="Pfam" id="PF14905"/>
    </source>
</evidence>
<dbReference type="EMBL" id="VRKQ01000010">
    <property type="protein sequence ID" value="TXG36741.1"/>
    <property type="molecule type" value="Genomic_DNA"/>
</dbReference>
<dbReference type="SUPFAM" id="SSF56935">
    <property type="entry name" value="Porins"/>
    <property type="match status" value="1"/>
</dbReference>
<comment type="subcellular location">
    <subcellularLocation>
        <location evidence="1">Cell outer membrane</location>
    </subcellularLocation>
</comment>
<dbReference type="Pfam" id="PF14905">
    <property type="entry name" value="OMP_b-brl_3"/>
    <property type="match status" value="1"/>
</dbReference>
<dbReference type="GO" id="GO:0009279">
    <property type="term" value="C:cell outer membrane"/>
    <property type="evidence" value="ECO:0007669"/>
    <property type="project" value="UniProtKB-SubCell"/>
</dbReference>
<protein>
    <submittedName>
        <fullName evidence="6">TonB-dependent receptor</fullName>
    </submittedName>
</protein>
<evidence type="ECO:0000256" key="3">
    <source>
        <dbReference type="ARBA" id="ARBA00023237"/>
    </source>
</evidence>
<dbReference type="AlphaFoldDB" id="A0A5C7GHF9"/>
<organism evidence="6 7">
    <name type="scientific">Seonamhaeicola maritimus</name>
    <dbReference type="NCBI Taxonomy" id="2591822"/>
    <lineage>
        <taxon>Bacteria</taxon>
        <taxon>Pseudomonadati</taxon>
        <taxon>Bacteroidota</taxon>
        <taxon>Flavobacteriia</taxon>
        <taxon>Flavobacteriales</taxon>
        <taxon>Flavobacteriaceae</taxon>
    </lineage>
</organism>
<accession>A0A5C7GHF9</accession>
<dbReference type="SUPFAM" id="SSF49464">
    <property type="entry name" value="Carboxypeptidase regulatory domain-like"/>
    <property type="match status" value="1"/>
</dbReference>
<feature type="domain" description="TonB-dependent receptor plug" evidence="4">
    <location>
        <begin position="150"/>
        <end position="243"/>
    </location>
</feature>